<evidence type="ECO:0000256" key="1">
    <source>
        <dbReference type="ARBA" id="ARBA00009986"/>
    </source>
</evidence>
<evidence type="ECO:0000256" key="4">
    <source>
        <dbReference type="RuleBase" id="RU003345"/>
    </source>
</evidence>
<comment type="caution">
    <text evidence="6">The sequence shown here is derived from an EMBL/GenBank/DDBJ whole genome shotgun (WGS) entry which is preliminary data.</text>
</comment>
<accession>A0A849CDN0</accession>
<evidence type="ECO:0000256" key="3">
    <source>
        <dbReference type="PROSITE-ProRule" id="PRU10007"/>
    </source>
</evidence>
<dbReference type="GO" id="GO:0016620">
    <property type="term" value="F:oxidoreductase activity, acting on the aldehyde or oxo group of donors, NAD or NADP as acceptor"/>
    <property type="evidence" value="ECO:0007669"/>
    <property type="project" value="InterPro"/>
</dbReference>
<dbReference type="PANTHER" id="PTHR11699">
    <property type="entry name" value="ALDEHYDE DEHYDROGENASE-RELATED"/>
    <property type="match status" value="1"/>
</dbReference>
<dbReference type="Proteomes" id="UP000586827">
    <property type="component" value="Unassembled WGS sequence"/>
</dbReference>
<dbReference type="EMBL" id="JABELX010000005">
    <property type="protein sequence ID" value="NNH71201.1"/>
    <property type="molecule type" value="Genomic_DNA"/>
</dbReference>
<keyword evidence="2 4" id="KW-0560">Oxidoreductase</keyword>
<sequence length="515" mass="54978">MTAHLEAVDRTPGARFPTVTVTSPIDSRTVDVLRAVTPEEVRGTATRLRAAQPAWEELGLEGRLTWLRRYRNWLLDNADRITGLLHEETGKAKAEAPIELGLSIDALNYYCDHAAEFLGTGQPWPHGMLTATKRLEVNYRPYPMVGVISPWNYPLALALFDALPALIAGAAVLLKPSSETPLAISAAVAGWEEIGAPRVFATVVGAGIGSVVVDSVDYVQFTGSTATGRTVAQQAAARLIPYGFELGGKDAAIVLADADLAQAAAGIAFGGLSNSGQMCTAVERVYVEDSVYNEFVTELVEVVAALRQRPGGLDDGSVDIGAMVTLSQVAVATEQVRDAVDKGATVRVGGSGDGHYFEPTVLTGVDHSMRVMTEETFGPILPVMPVRDVEEAIRLANDSQYGLSASVWTGNTRRGKEIARRIEVGSVDVNDVNAHLACFPLPMSGWKSSGAGGGRLGGAAGIRKYCRTTAVTSPRIELSAIAALLWFPYSPWKTRAVGQTMRLLGARDIKRRFGM</sequence>
<protein>
    <submittedName>
        <fullName evidence="6">Aldehyde dehydrogenase family protein</fullName>
    </submittedName>
</protein>
<name>A0A849CDN0_9NOCA</name>
<dbReference type="InterPro" id="IPR016160">
    <property type="entry name" value="Ald_DH_CS_CYS"/>
</dbReference>
<dbReference type="Pfam" id="PF00171">
    <property type="entry name" value="Aldedh"/>
    <property type="match status" value="1"/>
</dbReference>
<proteinExistence type="inferred from homology"/>
<evidence type="ECO:0000313" key="7">
    <source>
        <dbReference type="Proteomes" id="UP000586827"/>
    </source>
</evidence>
<dbReference type="CDD" id="cd07099">
    <property type="entry name" value="ALDH_DDALDH"/>
    <property type="match status" value="1"/>
</dbReference>
<evidence type="ECO:0000313" key="6">
    <source>
        <dbReference type="EMBL" id="NNH71201.1"/>
    </source>
</evidence>
<dbReference type="Gene3D" id="3.40.309.10">
    <property type="entry name" value="Aldehyde Dehydrogenase, Chain A, domain 2"/>
    <property type="match status" value="1"/>
</dbReference>
<feature type="active site" evidence="3">
    <location>
        <position position="245"/>
    </location>
</feature>
<gene>
    <name evidence="6" type="ORF">HLB23_15220</name>
</gene>
<dbReference type="RefSeq" id="WP_157552935.1">
    <property type="nucleotide sequence ID" value="NZ_JABELX010000005.1"/>
</dbReference>
<dbReference type="InterPro" id="IPR029510">
    <property type="entry name" value="Ald_DH_CS_GLU"/>
</dbReference>
<dbReference type="Gene3D" id="3.40.605.10">
    <property type="entry name" value="Aldehyde Dehydrogenase, Chain A, domain 1"/>
    <property type="match status" value="1"/>
</dbReference>
<dbReference type="AlphaFoldDB" id="A0A849CDN0"/>
<organism evidence="6 7">
    <name type="scientific">Nocardia uniformis</name>
    <dbReference type="NCBI Taxonomy" id="53432"/>
    <lineage>
        <taxon>Bacteria</taxon>
        <taxon>Bacillati</taxon>
        <taxon>Actinomycetota</taxon>
        <taxon>Actinomycetes</taxon>
        <taxon>Mycobacteriales</taxon>
        <taxon>Nocardiaceae</taxon>
        <taxon>Nocardia</taxon>
    </lineage>
</organism>
<dbReference type="InterPro" id="IPR016161">
    <property type="entry name" value="Ald_DH/histidinol_DH"/>
</dbReference>
<dbReference type="InterPro" id="IPR016162">
    <property type="entry name" value="Ald_DH_N"/>
</dbReference>
<dbReference type="FunFam" id="3.40.309.10:FF:000009">
    <property type="entry name" value="Aldehyde dehydrogenase A"/>
    <property type="match status" value="1"/>
</dbReference>
<feature type="domain" description="Aldehyde dehydrogenase" evidence="5">
    <location>
        <begin position="18"/>
        <end position="471"/>
    </location>
</feature>
<reference evidence="6 7" key="1">
    <citation type="submission" date="2020-05" db="EMBL/GenBank/DDBJ databases">
        <title>MicrobeNet Type strains.</title>
        <authorList>
            <person name="Nicholson A.C."/>
        </authorList>
    </citation>
    <scope>NUCLEOTIDE SEQUENCE [LARGE SCALE GENOMIC DNA]</scope>
    <source>
        <strain evidence="6 7">JCM 3224</strain>
    </source>
</reference>
<comment type="similarity">
    <text evidence="1 4">Belongs to the aldehyde dehydrogenase family.</text>
</comment>
<evidence type="ECO:0000256" key="2">
    <source>
        <dbReference type="ARBA" id="ARBA00023002"/>
    </source>
</evidence>
<evidence type="ECO:0000259" key="5">
    <source>
        <dbReference type="Pfam" id="PF00171"/>
    </source>
</evidence>
<dbReference type="PROSITE" id="PS00687">
    <property type="entry name" value="ALDEHYDE_DEHYDR_GLU"/>
    <property type="match status" value="1"/>
</dbReference>
<dbReference type="InterPro" id="IPR015590">
    <property type="entry name" value="Aldehyde_DH_dom"/>
</dbReference>
<dbReference type="InterPro" id="IPR016163">
    <property type="entry name" value="Ald_DH_C"/>
</dbReference>
<keyword evidence="7" id="KW-1185">Reference proteome</keyword>
<dbReference type="PROSITE" id="PS00070">
    <property type="entry name" value="ALDEHYDE_DEHYDR_CYS"/>
    <property type="match status" value="1"/>
</dbReference>
<dbReference type="SUPFAM" id="SSF53720">
    <property type="entry name" value="ALDH-like"/>
    <property type="match status" value="1"/>
</dbReference>